<dbReference type="OrthoDB" id="9766564at2"/>
<dbReference type="AlphaFoldDB" id="A0A1I3FPL0"/>
<organism evidence="7 8">
    <name type="scientific">Selenomonas ruminantium</name>
    <dbReference type="NCBI Taxonomy" id="971"/>
    <lineage>
        <taxon>Bacteria</taxon>
        <taxon>Bacillati</taxon>
        <taxon>Bacillota</taxon>
        <taxon>Negativicutes</taxon>
        <taxon>Selenomonadales</taxon>
        <taxon>Selenomonadaceae</taxon>
        <taxon>Selenomonas</taxon>
    </lineage>
</organism>
<evidence type="ECO:0000256" key="2">
    <source>
        <dbReference type="ARBA" id="ARBA00004892"/>
    </source>
</evidence>
<accession>A0A1I3FPL0</accession>
<evidence type="ECO:0000256" key="5">
    <source>
        <dbReference type="ARBA" id="ARBA00020555"/>
    </source>
</evidence>
<gene>
    <name evidence="7" type="ORF">SAMN04487861_11654</name>
</gene>
<dbReference type="GO" id="GO:0042840">
    <property type="term" value="P:D-glucuronate catabolic process"/>
    <property type="evidence" value="ECO:0007669"/>
    <property type="project" value="TreeGrafter"/>
</dbReference>
<dbReference type="EC" id="5.3.1.12" evidence="4"/>
<dbReference type="RefSeq" id="WP_075444366.1">
    <property type="nucleotide sequence ID" value="NZ_FOQK01000016.1"/>
</dbReference>
<dbReference type="PANTHER" id="PTHR30068">
    <property type="entry name" value="URONATE ISOMERASE"/>
    <property type="match status" value="1"/>
</dbReference>
<dbReference type="SUPFAM" id="SSF51556">
    <property type="entry name" value="Metallo-dependent hydrolases"/>
    <property type="match status" value="1"/>
</dbReference>
<sequence>MKKFMDKDFLLQTETASRLYYEHAAAQPVIDYRSHLCAADIASDKSYRNITRLLLGNADAAWRLLRAAGVEERYITGDASDYEKFQKFAETMPKAIGNPMFLRSQLELKRFFDCDILLSGDTAAEIWTLCNEKLQQPDYTIRGLLAKANVESVDTIADPADDLKWFRKMLEDDDCKTLVRPIFCPDKVLHIESPEWENYMKYELGTAADIDISTMQDVRDALHKRMDYFESLGCRTADHTLDVMDFCLAEEFELDDIVGRTINGKGKRQSQTVRAQFQTAVMVFLATEYARRGWVMQLEYAVLRDNNSRLLADAGMGKGGDCLTDGCCGAKFAQFLNALDKDGLLPKTIVSSRNPADGAMIASVIGAFQGSEAAGKLQLGASWNFQGAKNGIKAQLAHMANQSLLGCAVNMASNARSVLSCARHEYYRRILCDFIGRLVENGEYPDDEALLGQLVEDICYGNAKKYFG</sequence>
<proteinExistence type="inferred from homology"/>
<evidence type="ECO:0000256" key="3">
    <source>
        <dbReference type="ARBA" id="ARBA00008397"/>
    </source>
</evidence>
<evidence type="ECO:0000313" key="7">
    <source>
        <dbReference type="EMBL" id="SFI13104.1"/>
    </source>
</evidence>
<dbReference type="Pfam" id="PF02614">
    <property type="entry name" value="UxaC"/>
    <property type="match status" value="1"/>
</dbReference>
<dbReference type="InterPro" id="IPR032466">
    <property type="entry name" value="Metal_Hydrolase"/>
</dbReference>
<protein>
    <recommendedName>
        <fullName evidence="5">Uronate isomerase</fullName>
        <ecNumber evidence="4">5.3.1.12</ecNumber>
    </recommendedName>
</protein>
<dbReference type="Gene3D" id="1.10.2020.10">
    <property type="entry name" value="uronate isomerase, domain 2, chain A"/>
    <property type="match status" value="1"/>
</dbReference>
<comment type="pathway">
    <text evidence="2">Carbohydrate metabolism; pentose and glucuronate interconversion.</text>
</comment>
<dbReference type="InterPro" id="IPR003766">
    <property type="entry name" value="Uronate_isomerase"/>
</dbReference>
<evidence type="ECO:0000256" key="6">
    <source>
        <dbReference type="ARBA" id="ARBA00023235"/>
    </source>
</evidence>
<dbReference type="GO" id="GO:0019698">
    <property type="term" value="P:D-galacturonate catabolic process"/>
    <property type="evidence" value="ECO:0007669"/>
    <property type="project" value="TreeGrafter"/>
</dbReference>
<evidence type="ECO:0000256" key="4">
    <source>
        <dbReference type="ARBA" id="ARBA00012546"/>
    </source>
</evidence>
<dbReference type="Gene3D" id="3.20.20.140">
    <property type="entry name" value="Metal-dependent hydrolases"/>
    <property type="match status" value="1"/>
</dbReference>
<evidence type="ECO:0000256" key="1">
    <source>
        <dbReference type="ARBA" id="ARBA00001165"/>
    </source>
</evidence>
<name>A0A1I3FPL0_SELRU</name>
<dbReference type="GO" id="GO:0008880">
    <property type="term" value="F:glucuronate isomerase activity"/>
    <property type="evidence" value="ECO:0007669"/>
    <property type="project" value="UniProtKB-EC"/>
</dbReference>
<dbReference type="EMBL" id="FOQK01000016">
    <property type="protein sequence ID" value="SFI13104.1"/>
    <property type="molecule type" value="Genomic_DNA"/>
</dbReference>
<dbReference type="PANTHER" id="PTHR30068:SF4">
    <property type="entry name" value="URONATE ISOMERASE"/>
    <property type="match status" value="1"/>
</dbReference>
<keyword evidence="6 7" id="KW-0413">Isomerase</keyword>
<dbReference type="UniPathway" id="UPA00246"/>
<reference evidence="7 8" key="1">
    <citation type="submission" date="2016-10" db="EMBL/GenBank/DDBJ databases">
        <authorList>
            <person name="de Groot N.N."/>
        </authorList>
    </citation>
    <scope>NUCLEOTIDE SEQUENCE [LARGE SCALE GENOMIC DNA]</scope>
    <source>
        <strain evidence="7 8">Z108</strain>
    </source>
</reference>
<comment type="catalytic activity">
    <reaction evidence="1">
        <text>D-glucuronate = D-fructuronate</text>
        <dbReference type="Rhea" id="RHEA:13049"/>
        <dbReference type="ChEBI" id="CHEBI:58720"/>
        <dbReference type="ChEBI" id="CHEBI:59863"/>
        <dbReference type="EC" id="5.3.1.12"/>
    </reaction>
</comment>
<evidence type="ECO:0000313" key="8">
    <source>
        <dbReference type="Proteomes" id="UP000183639"/>
    </source>
</evidence>
<comment type="similarity">
    <text evidence="3">Belongs to the metallo-dependent hydrolases superfamily. Uronate isomerase family.</text>
</comment>
<dbReference type="NCBIfam" id="NF002794">
    <property type="entry name" value="PRK02925.1"/>
    <property type="match status" value="1"/>
</dbReference>
<dbReference type="Proteomes" id="UP000183639">
    <property type="component" value="Unassembled WGS sequence"/>
</dbReference>